<proteinExistence type="predicted"/>
<dbReference type="EMBL" id="CP071090">
    <property type="protein sequence ID" value="QSQ22802.1"/>
    <property type="molecule type" value="Genomic_DNA"/>
</dbReference>
<evidence type="ECO:0000313" key="2">
    <source>
        <dbReference type="Proteomes" id="UP000662747"/>
    </source>
</evidence>
<dbReference type="RefSeq" id="WP_206724378.1">
    <property type="nucleotide sequence ID" value="NZ_CP071090.1"/>
</dbReference>
<protein>
    <submittedName>
        <fullName evidence="1">Uncharacterized protein</fullName>
    </submittedName>
</protein>
<accession>A0ABX7NV48</accession>
<keyword evidence="2" id="KW-1185">Reference proteome</keyword>
<evidence type="ECO:0000313" key="1">
    <source>
        <dbReference type="EMBL" id="QSQ22802.1"/>
    </source>
</evidence>
<dbReference type="InterPro" id="IPR009091">
    <property type="entry name" value="RCC1/BLIP-II"/>
</dbReference>
<dbReference type="Pfam" id="PF13540">
    <property type="entry name" value="RCC1_2"/>
    <property type="match status" value="1"/>
</dbReference>
<dbReference type="Proteomes" id="UP000662747">
    <property type="component" value="Chromosome"/>
</dbReference>
<name>A0ABX7NV48_9BACT</name>
<organism evidence="1 2">
    <name type="scientific">Pyxidicoccus parkwayensis</name>
    <dbReference type="NCBI Taxonomy" id="2813578"/>
    <lineage>
        <taxon>Bacteria</taxon>
        <taxon>Pseudomonadati</taxon>
        <taxon>Myxococcota</taxon>
        <taxon>Myxococcia</taxon>
        <taxon>Myxococcales</taxon>
        <taxon>Cystobacterineae</taxon>
        <taxon>Myxococcaceae</taxon>
        <taxon>Pyxidicoccus</taxon>
    </lineage>
</organism>
<gene>
    <name evidence="1" type="ORF">JY651_48225</name>
</gene>
<dbReference type="SUPFAM" id="SSF50985">
    <property type="entry name" value="RCC1/BLIP-II"/>
    <property type="match status" value="1"/>
</dbReference>
<sequence length="31" mass="3549">MARLKSVTECLRQDGIVWAWGWNDSGQPSWA</sequence>
<reference evidence="1 2" key="1">
    <citation type="submission" date="2021-02" db="EMBL/GenBank/DDBJ databases">
        <title>De Novo genome assembly of isolated myxobacteria.</title>
        <authorList>
            <person name="Stevens D.C."/>
        </authorList>
    </citation>
    <scope>NUCLEOTIDE SEQUENCE [LARGE SCALE GENOMIC DNA]</scope>
    <source>
        <strain evidence="2">SCPEA02</strain>
    </source>
</reference>